<dbReference type="AlphaFoldDB" id="A0A1C3NX80"/>
<sequence>MVGRLRQRSFETHEGNRRVVYEVDADAVAVDLARQTAEVRRTVRSNGDDQAAEGVASGQGAVGTTDGAGVHDGRSEARFETGTEYRDGDLADTGAADTGADEPFGRSLLGATAPVAEFDEVPPPATALHPAAV</sequence>
<accession>A0A1C3NX80</accession>
<gene>
    <name evidence="2" type="ORF">FDG2_2183</name>
</gene>
<evidence type="ECO:0000313" key="2">
    <source>
        <dbReference type="EMBL" id="SBW21973.1"/>
    </source>
</evidence>
<proteinExistence type="predicted"/>
<feature type="compositionally biased region" description="Basic and acidic residues" evidence="1">
    <location>
        <begin position="69"/>
        <end position="89"/>
    </location>
</feature>
<evidence type="ECO:0000256" key="1">
    <source>
        <dbReference type="SAM" id="MobiDB-lite"/>
    </source>
</evidence>
<dbReference type="Gene3D" id="2.40.50.140">
    <property type="entry name" value="Nucleic acid-binding proteins"/>
    <property type="match status" value="1"/>
</dbReference>
<dbReference type="SUPFAM" id="SSF50249">
    <property type="entry name" value="Nucleic acid-binding proteins"/>
    <property type="match status" value="1"/>
</dbReference>
<keyword evidence="3" id="KW-1185">Reference proteome</keyword>
<reference evidence="3" key="1">
    <citation type="submission" date="2016-02" db="EMBL/GenBank/DDBJ databases">
        <authorList>
            <person name="Wibberg D."/>
        </authorList>
    </citation>
    <scope>NUCLEOTIDE SEQUENCE [LARGE SCALE GENOMIC DNA]</scope>
</reference>
<evidence type="ECO:0000313" key="3">
    <source>
        <dbReference type="Proteomes" id="UP000199013"/>
    </source>
</evidence>
<dbReference type="InterPro" id="IPR012340">
    <property type="entry name" value="NA-bd_OB-fold"/>
</dbReference>
<feature type="region of interest" description="Disordered" evidence="1">
    <location>
        <begin position="40"/>
        <end position="108"/>
    </location>
</feature>
<protein>
    <submittedName>
        <fullName evidence="2">Uncharacterized protein</fullName>
    </submittedName>
</protein>
<name>A0A1C3NX80_9ACTN</name>
<dbReference type="Proteomes" id="UP000199013">
    <property type="component" value="Unassembled WGS sequence"/>
</dbReference>
<organism evidence="2 3">
    <name type="scientific">Candidatus Protofrankia californiensis</name>
    <dbReference type="NCBI Taxonomy" id="1839754"/>
    <lineage>
        <taxon>Bacteria</taxon>
        <taxon>Bacillati</taxon>
        <taxon>Actinomycetota</taxon>
        <taxon>Actinomycetes</taxon>
        <taxon>Frankiales</taxon>
        <taxon>Frankiaceae</taxon>
        <taxon>Protofrankia</taxon>
    </lineage>
</organism>
<dbReference type="EMBL" id="FLUV01000907">
    <property type="protein sequence ID" value="SBW21973.1"/>
    <property type="molecule type" value="Genomic_DNA"/>
</dbReference>